<dbReference type="Proteomes" id="UP000185936">
    <property type="component" value="Unassembled WGS sequence"/>
</dbReference>
<sequence>MTDIGTETPSRVLIAGASGDTGNELLSVLRPTELTVRATTRSCAHADTLERLGADEVIVADFFESADAVAAVEDCDLIYCALGTPPSWRHTVGGKLVDRTGVINLVTAALGADVDYFVLESAIGVGNSKAGLSLPARLLIRGSLRAKRDAEAALSRSGLAYTIIRPGRLTNAPPTDEPVVGRGGNSVAGSIPRADVARLMAVAPFTPDARNRTFEVVSRDGLTERPRNVVAIDWAFDRLDDLETAKRDGP</sequence>
<dbReference type="RefSeq" id="WP_076607970.1">
    <property type="nucleotide sequence ID" value="NZ_FTNR01000002.1"/>
</dbReference>
<dbReference type="PANTHER" id="PTHR15020">
    <property type="entry name" value="FLAVIN REDUCTASE-RELATED"/>
    <property type="match status" value="1"/>
</dbReference>
<feature type="domain" description="NAD(P)-binding" evidence="1">
    <location>
        <begin position="16"/>
        <end position="201"/>
    </location>
</feature>
<protein>
    <submittedName>
        <fullName evidence="2">Uncharacterized conserved protein YbjT, contains NAD(P)-binding and DUF2867 domains</fullName>
    </submittedName>
</protein>
<dbReference type="AlphaFoldDB" id="A0A1N7DIJ7"/>
<name>A0A1N7DIJ7_9EURY</name>
<dbReference type="Pfam" id="PF13460">
    <property type="entry name" value="NAD_binding_10"/>
    <property type="match status" value="1"/>
</dbReference>
<evidence type="ECO:0000313" key="2">
    <source>
        <dbReference type="EMBL" id="SIR75673.1"/>
    </source>
</evidence>
<dbReference type="OrthoDB" id="206077at2157"/>
<evidence type="ECO:0000313" key="3">
    <source>
        <dbReference type="Proteomes" id="UP000185936"/>
    </source>
</evidence>
<reference evidence="3" key="1">
    <citation type="submission" date="2017-01" db="EMBL/GenBank/DDBJ databases">
        <authorList>
            <person name="Varghese N."/>
            <person name="Submissions S."/>
        </authorList>
    </citation>
    <scope>NUCLEOTIDE SEQUENCE [LARGE SCALE GENOMIC DNA]</scope>
    <source>
        <strain evidence="3">type strain: HArc-</strain>
    </source>
</reference>
<dbReference type="PANTHER" id="PTHR15020:SF50">
    <property type="entry name" value="UPF0659 PROTEIN YMR090W"/>
    <property type="match status" value="1"/>
</dbReference>
<gene>
    <name evidence="2" type="ORF">SAMN05421752_102281</name>
</gene>
<organism evidence="2 3">
    <name type="scientific">Natronorubrum thiooxidans</name>
    <dbReference type="NCBI Taxonomy" id="308853"/>
    <lineage>
        <taxon>Archaea</taxon>
        <taxon>Methanobacteriati</taxon>
        <taxon>Methanobacteriota</taxon>
        <taxon>Stenosarchaea group</taxon>
        <taxon>Halobacteria</taxon>
        <taxon>Halobacteriales</taxon>
        <taxon>Natrialbaceae</taxon>
        <taxon>Natronorubrum</taxon>
    </lineage>
</organism>
<proteinExistence type="predicted"/>
<dbReference type="InterPro" id="IPR036291">
    <property type="entry name" value="NAD(P)-bd_dom_sf"/>
</dbReference>
<dbReference type="InterPro" id="IPR016040">
    <property type="entry name" value="NAD(P)-bd_dom"/>
</dbReference>
<evidence type="ECO:0000259" key="1">
    <source>
        <dbReference type="Pfam" id="PF13460"/>
    </source>
</evidence>
<dbReference type="SUPFAM" id="SSF51735">
    <property type="entry name" value="NAD(P)-binding Rossmann-fold domains"/>
    <property type="match status" value="1"/>
</dbReference>
<dbReference type="EMBL" id="FTNR01000002">
    <property type="protein sequence ID" value="SIR75673.1"/>
    <property type="molecule type" value="Genomic_DNA"/>
</dbReference>
<accession>A0A1N7DIJ7</accession>
<keyword evidence="3" id="KW-1185">Reference proteome</keyword>
<dbReference type="STRING" id="308853.SAMN05421752_102281"/>
<dbReference type="Gene3D" id="3.40.50.720">
    <property type="entry name" value="NAD(P)-binding Rossmann-like Domain"/>
    <property type="match status" value="1"/>
</dbReference>